<evidence type="ECO:0000313" key="2">
    <source>
        <dbReference type="Proteomes" id="UP000325243"/>
    </source>
</evidence>
<dbReference type="SUPFAM" id="SSF52540">
    <property type="entry name" value="P-loop containing nucleoside triphosphate hydrolases"/>
    <property type="match status" value="1"/>
</dbReference>
<sequence>MRIAVAGTHASGKSTLVADFLAAHREYEHEPEPYEWLDEDLEAPDAGSFFRQLQLAVRSSGEHGPGERAIAERSPLDFLAYLMALDELDRGGRSADLTARAEPLAAAGMRCIDLLVVLPLGSGSDRIDVDGSEDPALREAMNDVLLELVHDTGLVGEHAAVVEISGTPVQRLAALEAALAASVAPDDVRRG</sequence>
<dbReference type="AlphaFoldDB" id="A0A5S4V667"/>
<dbReference type="RefSeq" id="WP_148732998.1">
    <property type="nucleotide sequence ID" value="NZ_VSSB01000001.1"/>
</dbReference>
<accession>A0A5S4V667</accession>
<keyword evidence="2" id="KW-1185">Reference proteome</keyword>
<proteinExistence type="predicted"/>
<evidence type="ECO:0000313" key="1">
    <source>
        <dbReference type="EMBL" id="TYL53529.1"/>
    </source>
</evidence>
<dbReference type="Proteomes" id="UP000325243">
    <property type="component" value="Unassembled WGS sequence"/>
</dbReference>
<organism evidence="1 2">
    <name type="scientific">Agromyces mariniharenae</name>
    <dbReference type="NCBI Taxonomy" id="2604423"/>
    <lineage>
        <taxon>Bacteria</taxon>
        <taxon>Bacillati</taxon>
        <taxon>Actinomycetota</taxon>
        <taxon>Actinomycetes</taxon>
        <taxon>Micrococcales</taxon>
        <taxon>Microbacteriaceae</taxon>
        <taxon>Agromyces</taxon>
    </lineage>
</organism>
<gene>
    <name evidence="1" type="ORF">FYC51_07645</name>
</gene>
<name>A0A5S4V667_9MICO</name>
<dbReference type="EMBL" id="VSSB01000001">
    <property type="protein sequence ID" value="TYL53529.1"/>
    <property type="molecule type" value="Genomic_DNA"/>
</dbReference>
<comment type="caution">
    <text evidence="1">The sequence shown here is derived from an EMBL/GenBank/DDBJ whole genome shotgun (WGS) entry which is preliminary data.</text>
</comment>
<reference evidence="1 2" key="1">
    <citation type="submission" date="2019-08" db="EMBL/GenBank/DDBJ databases">
        <authorList>
            <person name="Hu J."/>
        </authorList>
    </citation>
    <scope>NUCLEOTIDE SEQUENCE [LARGE SCALE GENOMIC DNA]</scope>
    <source>
        <strain evidence="1 2">NEAU-184</strain>
    </source>
</reference>
<dbReference type="InterPro" id="IPR027417">
    <property type="entry name" value="P-loop_NTPase"/>
</dbReference>
<protein>
    <submittedName>
        <fullName evidence="1">AAA family ATPase</fullName>
    </submittedName>
</protein>
<dbReference type="Gene3D" id="3.40.50.300">
    <property type="entry name" value="P-loop containing nucleotide triphosphate hydrolases"/>
    <property type="match status" value="1"/>
</dbReference>